<name>A0A1X2ID21_9FUNG</name>
<dbReference type="AlphaFoldDB" id="A0A1X2ID21"/>
<evidence type="ECO:0000313" key="2">
    <source>
        <dbReference type="Proteomes" id="UP000193560"/>
    </source>
</evidence>
<dbReference type="Proteomes" id="UP000193560">
    <property type="component" value="Unassembled WGS sequence"/>
</dbReference>
<dbReference type="EMBL" id="MCGE01000015">
    <property type="protein sequence ID" value="ORZ14176.1"/>
    <property type="molecule type" value="Genomic_DNA"/>
</dbReference>
<protein>
    <submittedName>
        <fullName evidence="1">Uncharacterized protein</fullName>
    </submittedName>
</protein>
<comment type="caution">
    <text evidence="1">The sequence shown here is derived from an EMBL/GenBank/DDBJ whole genome shotgun (WGS) entry which is preliminary data.</text>
</comment>
<feature type="non-terminal residue" evidence="1">
    <location>
        <position position="56"/>
    </location>
</feature>
<accession>A0A1X2ID21</accession>
<sequence>MTLSRHISKFPKNHWRMYRLLNNDPPTFICITVTPHNYDINEKTKSYRHCGEYRYS</sequence>
<evidence type="ECO:0000313" key="1">
    <source>
        <dbReference type="EMBL" id="ORZ14176.1"/>
    </source>
</evidence>
<organism evidence="1 2">
    <name type="scientific">Absidia repens</name>
    <dbReference type="NCBI Taxonomy" id="90262"/>
    <lineage>
        <taxon>Eukaryota</taxon>
        <taxon>Fungi</taxon>
        <taxon>Fungi incertae sedis</taxon>
        <taxon>Mucoromycota</taxon>
        <taxon>Mucoromycotina</taxon>
        <taxon>Mucoromycetes</taxon>
        <taxon>Mucorales</taxon>
        <taxon>Cunninghamellaceae</taxon>
        <taxon>Absidia</taxon>
    </lineage>
</organism>
<keyword evidence="2" id="KW-1185">Reference proteome</keyword>
<reference evidence="1 2" key="1">
    <citation type="submission" date="2016-07" db="EMBL/GenBank/DDBJ databases">
        <title>Pervasive Adenine N6-methylation of Active Genes in Fungi.</title>
        <authorList>
            <consortium name="DOE Joint Genome Institute"/>
            <person name="Mondo S.J."/>
            <person name="Dannebaum R.O."/>
            <person name="Kuo R.C."/>
            <person name="Labutti K."/>
            <person name="Haridas S."/>
            <person name="Kuo A."/>
            <person name="Salamov A."/>
            <person name="Ahrendt S.R."/>
            <person name="Lipzen A."/>
            <person name="Sullivan W."/>
            <person name="Andreopoulos W.B."/>
            <person name="Clum A."/>
            <person name="Lindquist E."/>
            <person name="Daum C."/>
            <person name="Ramamoorthy G.K."/>
            <person name="Gryganskyi A."/>
            <person name="Culley D."/>
            <person name="Magnuson J.K."/>
            <person name="James T.Y."/>
            <person name="O'Malley M.A."/>
            <person name="Stajich J.E."/>
            <person name="Spatafora J.W."/>
            <person name="Visel A."/>
            <person name="Grigoriev I.V."/>
        </authorList>
    </citation>
    <scope>NUCLEOTIDE SEQUENCE [LARGE SCALE GENOMIC DNA]</scope>
    <source>
        <strain evidence="1 2">NRRL 1336</strain>
    </source>
</reference>
<proteinExistence type="predicted"/>
<gene>
    <name evidence="1" type="ORF">BCR42DRAFT_418217</name>
</gene>